<name>A0AAI9ZDD0_9PEZI</name>
<evidence type="ECO:0008006" key="3">
    <source>
        <dbReference type="Google" id="ProtNLM"/>
    </source>
</evidence>
<comment type="caution">
    <text evidence="1">The sequence shown here is derived from an EMBL/GenBank/DDBJ whole genome shotgun (WGS) entry which is preliminary data.</text>
</comment>
<dbReference type="InterPro" id="IPR002110">
    <property type="entry name" value="Ankyrin_rpt"/>
</dbReference>
<dbReference type="GeneID" id="85476442"/>
<dbReference type="AlphaFoldDB" id="A0AAI9ZDD0"/>
<proteinExistence type="predicted"/>
<dbReference type="InterPro" id="IPR036770">
    <property type="entry name" value="Ankyrin_rpt-contain_sf"/>
</dbReference>
<dbReference type="SMART" id="SM00248">
    <property type="entry name" value="ANK"/>
    <property type="match status" value="2"/>
</dbReference>
<dbReference type="Gene3D" id="1.25.40.20">
    <property type="entry name" value="Ankyrin repeat-containing domain"/>
    <property type="match status" value="1"/>
</dbReference>
<gene>
    <name evidence="1" type="ORF">BDP81DRAFT_441195</name>
</gene>
<dbReference type="RefSeq" id="XP_060438428.1">
    <property type="nucleotide sequence ID" value="XM_060591580.1"/>
</dbReference>
<organism evidence="1 2">
    <name type="scientific">Colletotrichum phormii</name>
    <dbReference type="NCBI Taxonomy" id="359342"/>
    <lineage>
        <taxon>Eukaryota</taxon>
        <taxon>Fungi</taxon>
        <taxon>Dikarya</taxon>
        <taxon>Ascomycota</taxon>
        <taxon>Pezizomycotina</taxon>
        <taxon>Sordariomycetes</taxon>
        <taxon>Hypocreomycetidae</taxon>
        <taxon>Glomerellales</taxon>
        <taxon>Glomerellaceae</taxon>
        <taxon>Colletotrichum</taxon>
        <taxon>Colletotrichum acutatum species complex</taxon>
    </lineage>
</organism>
<protein>
    <recommendedName>
        <fullName evidence="3">Ankyrin repeat protein</fullName>
    </recommendedName>
</protein>
<sequence length="114" mass="12501">MGRLPIHIAAVHSSDRLSHLVEAHRLKKIPLSTADMTVRTVLHWAAQSGDVKAIDDILSAQVVDIDQGDRDDWTALCWAARGLSSKAKFDKTPQDQAEVVKYLLKGGANVEVEC</sequence>
<dbReference type="Pfam" id="PF12796">
    <property type="entry name" value="Ank_2"/>
    <property type="match status" value="1"/>
</dbReference>
<accession>A0AAI9ZDD0</accession>
<dbReference type="EMBL" id="JAHMHQ010000035">
    <property type="protein sequence ID" value="KAK1622433.1"/>
    <property type="molecule type" value="Genomic_DNA"/>
</dbReference>
<evidence type="ECO:0000313" key="2">
    <source>
        <dbReference type="Proteomes" id="UP001243989"/>
    </source>
</evidence>
<keyword evidence="2" id="KW-1185">Reference proteome</keyword>
<dbReference type="SUPFAM" id="SSF48403">
    <property type="entry name" value="Ankyrin repeat"/>
    <property type="match status" value="1"/>
</dbReference>
<dbReference type="Proteomes" id="UP001243989">
    <property type="component" value="Unassembled WGS sequence"/>
</dbReference>
<reference evidence="1" key="1">
    <citation type="submission" date="2021-06" db="EMBL/GenBank/DDBJ databases">
        <title>Comparative genomics, transcriptomics and evolutionary studies reveal genomic signatures of adaptation to plant cell wall in hemibiotrophic fungi.</title>
        <authorList>
            <consortium name="DOE Joint Genome Institute"/>
            <person name="Baroncelli R."/>
            <person name="Diaz J.F."/>
            <person name="Benocci T."/>
            <person name="Peng M."/>
            <person name="Battaglia E."/>
            <person name="Haridas S."/>
            <person name="Andreopoulos W."/>
            <person name="Labutti K."/>
            <person name="Pangilinan J."/>
            <person name="Floch G.L."/>
            <person name="Makela M.R."/>
            <person name="Henrissat B."/>
            <person name="Grigoriev I.V."/>
            <person name="Crouch J.A."/>
            <person name="De Vries R.P."/>
            <person name="Sukno S.A."/>
            <person name="Thon M.R."/>
        </authorList>
    </citation>
    <scope>NUCLEOTIDE SEQUENCE</scope>
    <source>
        <strain evidence="1">CBS 102054</strain>
    </source>
</reference>
<evidence type="ECO:0000313" key="1">
    <source>
        <dbReference type="EMBL" id="KAK1622433.1"/>
    </source>
</evidence>